<dbReference type="Proteomes" id="UP000855471">
    <property type="component" value="Unassembled WGS sequence"/>
</dbReference>
<evidence type="ECO:0000313" key="1">
    <source>
        <dbReference type="EMBL" id="HAT3898126.1"/>
    </source>
</evidence>
<dbReference type="EMBL" id="LJEB01000188">
    <property type="protein sequence ID" value="KPR47387.1"/>
    <property type="molecule type" value="Genomic_DNA"/>
</dbReference>
<evidence type="ECO:0000313" key="3">
    <source>
        <dbReference type="Proteomes" id="UP000050520"/>
    </source>
</evidence>
<dbReference type="RefSeq" id="WP_044700470.1">
    <property type="nucleotide sequence ID" value="NZ_BGLH01000010.1"/>
</dbReference>
<reference evidence="2 3" key="2">
    <citation type="journal article" date="2017" name="PLoS ONE">
        <title>Genomic and phenotypic characterisation of fluoroquinolone resistance mechanisms in Enterobacteriaceae in Durban, South Africa.</title>
        <authorList>
            <person name="Osei Sekyere J."/>
            <person name="Amoako D.G."/>
        </authorList>
    </citation>
    <scope>NUCLEOTIDE SEQUENCE [LARGE SCALE GENOMIC DNA]</scope>
    <source>
        <strain evidence="2 3">ST62:944112508</strain>
    </source>
</reference>
<dbReference type="Proteomes" id="UP000050520">
    <property type="component" value="Unassembled WGS sequence"/>
</dbReference>
<reference evidence="3" key="1">
    <citation type="submission" date="2015-09" db="EMBL/GenBank/DDBJ databases">
        <title>Prevalence of NDMs in South Africa.</title>
        <authorList>
            <person name="Osei Sekyere J."/>
            <person name="Govinden U."/>
            <person name="Essack S."/>
            <person name="Haldorsen B."/>
            <person name="Samuelsen O."/>
            <person name="Aasnaes B."/>
            <person name="Sundsfjord A."/>
        </authorList>
    </citation>
    <scope>NUCLEOTIDE SEQUENCE [LARGE SCALE GENOMIC DNA]</scope>
    <source>
        <strain evidence="3">ST62:944112508</strain>
    </source>
</reference>
<comment type="caution">
    <text evidence="1">The sequence shown here is derived from an EMBL/GenBank/DDBJ whole genome shotgun (WGS) entry which is preliminary data.</text>
</comment>
<gene>
    <name evidence="2" type="ORF">AN672_27010</name>
    <name evidence="1" type="ORF">I9Y29_002560</name>
</gene>
<protein>
    <submittedName>
        <fullName evidence="1">Prevent-host-death protein</fullName>
    </submittedName>
</protein>
<name>A0A0D7LGU2_CITFR</name>
<dbReference type="AlphaFoldDB" id="A0A0D7LGU2"/>
<sequence>MNHHEKPDTIFSIDDDEKVEEIKIQLLKAKIQCAQCDIHSDNIVNGDNFFDELMEPDK</sequence>
<reference evidence="1" key="4">
    <citation type="submission" date="2020-09" db="EMBL/GenBank/DDBJ databases">
        <authorList>
            <consortium name="NCBI Pathogen Detection Project"/>
        </authorList>
    </citation>
    <scope>NUCLEOTIDE SEQUENCE</scope>
    <source>
        <strain evidence="1">O50</strain>
    </source>
</reference>
<evidence type="ECO:0000313" key="2">
    <source>
        <dbReference type="EMBL" id="KPR47387.1"/>
    </source>
</evidence>
<accession>A0A0D7LGU2</accession>
<dbReference type="OrthoDB" id="165038at2"/>
<proteinExistence type="predicted"/>
<dbReference type="EMBL" id="DACSXJ010000013">
    <property type="protein sequence ID" value="HAT3898126.1"/>
    <property type="molecule type" value="Genomic_DNA"/>
</dbReference>
<organism evidence="1">
    <name type="scientific">Citrobacter freundii</name>
    <dbReference type="NCBI Taxonomy" id="546"/>
    <lineage>
        <taxon>Bacteria</taxon>
        <taxon>Pseudomonadati</taxon>
        <taxon>Pseudomonadota</taxon>
        <taxon>Gammaproteobacteria</taxon>
        <taxon>Enterobacterales</taxon>
        <taxon>Enterobacteriaceae</taxon>
        <taxon>Citrobacter</taxon>
        <taxon>Citrobacter freundii complex</taxon>
    </lineage>
</organism>
<reference evidence="1" key="3">
    <citation type="journal article" date="2018" name="Genome Biol.">
        <title>SKESA: strategic k-mer extension for scrupulous assemblies.</title>
        <authorList>
            <person name="Souvorov A."/>
            <person name="Agarwala R."/>
            <person name="Lipman D.J."/>
        </authorList>
    </citation>
    <scope>NUCLEOTIDE SEQUENCE</scope>
    <source>
        <strain evidence="1">O50</strain>
    </source>
</reference>